<gene>
    <name evidence="2" type="ORF">TrLO_g4764</name>
</gene>
<dbReference type="AlphaFoldDB" id="A0A9W6ZS01"/>
<feature type="region of interest" description="Disordered" evidence="1">
    <location>
        <begin position="250"/>
        <end position="270"/>
    </location>
</feature>
<protein>
    <submittedName>
        <fullName evidence="2">Uncharacterized protein</fullName>
    </submittedName>
</protein>
<feature type="region of interest" description="Disordered" evidence="1">
    <location>
        <begin position="447"/>
        <end position="466"/>
    </location>
</feature>
<dbReference type="Proteomes" id="UP001165122">
    <property type="component" value="Unassembled WGS sequence"/>
</dbReference>
<feature type="compositionally biased region" description="Polar residues" evidence="1">
    <location>
        <begin position="456"/>
        <end position="465"/>
    </location>
</feature>
<feature type="region of interest" description="Disordered" evidence="1">
    <location>
        <begin position="1"/>
        <end position="134"/>
    </location>
</feature>
<dbReference type="EMBL" id="BRXW01000445">
    <property type="protein sequence ID" value="GMH55494.1"/>
    <property type="molecule type" value="Genomic_DNA"/>
</dbReference>
<dbReference type="OrthoDB" id="10452293at2759"/>
<evidence type="ECO:0000313" key="2">
    <source>
        <dbReference type="EMBL" id="GMH55494.1"/>
    </source>
</evidence>
<reference evidence="3" key="1">
    <citation type="journal article" date="2023" name="Commun. Biol.">
        <title>Genome analysis of Parmales, the sister group of diatoms, reveals the evolutionary specialization of diatoms from phago-mixotrophs to photoautotrophs.</title>
        <authorList>
            <person name="Ban H."/>
            <person name="Sato S."/>
            <person name="Yoshikawa S."/>
            <person name="Yamada K."/>
            <person name="Nakamura Y."/>
            <person name="Ichinomiya M."/>
            <person name="Sato N."/>
            <person name="Blanc-Mathieu R."/>
            <person name="Endo H."/>
            <person name="Kuwata A."/>
            <person name="Ogata H."/>
        </authorList>
    </citation>
    <scope>NUCLEOTIDE SEQUENCE [LARGE SCALE GENOMIC DNA]</scope>
    <source>
        <strain evidence="3">NIES 3700</strain>
    </source>
</reference>
<accession>A0A9W6ZS01</accession>
<feature type="compositionally biased region" description="Low complexity" evidence="1">
    <location>
        <begin position="119"/>
        <end position="133"/>
    </location>
</feature>
<name>A0A9W6ZS01_9STRA</name>
<evidence type="ECO:0000256" key="1">
    <source>
        <dbReference type="SAM" id="MobiDB-lite"/>
    </source>
</evidence>
<sequence length="1156" mass="128233">MSKPGLIAKIKRGGSAVVEEDKKVSHKSSSPPPSASSPLPTTTPAPLQTGLFKRFFSNPKPPPPVIPKNLPKDVPNTGTKKVSFDDEVGKKKENKKKGQKKEMFPTKIHLTQNPPDPSNPSSLLSPNHSALSSTIPSRFTQNTIESVEISLYYDLKKDVGRLMKEFTGKFEGPGLRIGEAEVFFNTFLGISQSTPSVKKTMFKWKDGRFIKALGAFTADLRWFIAVTSNLKESASLDDDASWGSMDRVHTLTPKQKGGEPRATTPEQKRGDASSAIFELADDNGAQSKFFKAYPSAKHLSCRRMALLLLNFVCTEPENKEGLIELGILDLALKQILLDQNNVPLALIVTNLSLLSDVRKIELLADNNLQILETVIYALKMLSVQLSETDNILENSPLIQATVKRFLEKEHKKSVINLTVVSTDLTFAFELGGSKTFVFEDDPPLISRKNSDESDVSDASNGSEKSSLSKDFDYVSQRLYGTLISSFSKIDETLGTSFREKVDPTMSPTTASLRSIDEQHSVTDISITALGAAATIKSEKGWENKQYELDTSYSMTEGGAILVQDKITAKMLLKAQERYFAECNNKRDEGNNAPFANGVAMSWYVAVLRNLTRFDEPEQVPVEIVSKLSKILVHNDMARTLTDLIYPNLRSIKNTLVSINKASDKVMRYAENEWGLNSVSDHALDTFVNLSAFDEFRSILRKEHVHIHLFKIFLICQERFDVNAIRSKPTSDPHWTNTTGNLVMTGIKAKIVTSLLTRSVVTYEFGINLTTKTKKLRKKYGGWGVIKKVANRVEKGSTIAPRNIIIDNSTAQILNTILFKVVSTTYPTPNKPGDSRNAKIASPHDVTISGILRCIRTLVSRNHKLFATPKLYGGDLYLMLVKIIAKRALLRKDGKVAKPSISDSLFNDAIFCLFALSFDNLGKGQVPELLVREFNGGGSILGLVLFSASSLPNIDHKANYQLQFLMSLIPTIKKIDGGGQGSGDQFLSRLRISQSADVFTETCAELQGEMESLSLSFATYIKALSTKQIQEVTEPKVYWDHKQLPLSEIINIWQKPVMSKPVEDGGIRARESEMNVTMYSSPFAAALEYSNGNEMCSSSFHTADTPVLNIAQNIAVAACNPLFVVYGKQWKWISWDDYDTLLQVQITNNVGTKEDEF</sequence>
<organism evidence="2 3">
    <name type="scientific">Triparma laevis f. longispina</name>
    <dbReference type="NCBI Taxonomy" id="1714387"/>
    <lineage>
        <taxon>Eukaryota</taxon>
        <taxon>Sar</taxon>
        <taxon>Stramenopiles</taxon>
        <taxon>Ochrophyta</taxon>
        <taxon>Bolidophyceae</taxon>
        <taxon>Parmales</taxon>
        <taxon>Triparmaceae</taxon>
        <taxon>Triparma</taxon>
    </lineage>
</organism>
<feature type="compositionally biased region" description="Low complexity" evidence="1">
    <location>
        <begin position="36"/>
        <end position="47"/>
    </location>
</feature>
<keyword evidence="3" id="KW-1185">Reference proteome</keyword>
<evidence type="ECO:0000313" key="3">
    <source>
        <dbReference type="Proteomes" id="UP001165122"/>
    </source>
</evidence>
<proteinExistence type="predicted"/>
<comment type="caution">
    <text evidence="2">The sequence shown here is derived from an EMBL/GenBank/DDBJ whole genome shotgun (WGS) entry which is preliminary data.</text>
</comment>
<feature type="compositionally biased region" description="Basic and acidic residues" evidence="1">
    <location>
        <begin position="82"/>
        <end position="91"/>
    </location>
</feature>